<name>A0AAT9GRY6_9CREN</name>
<dbReference type="RefSeq" id="WP_369609129.1">
    <property type="nucleotide sequence ID" value="NZ_AP031322.1"/>
</dbReference>
<evidence type="ECO:0000313" key="1">
    <source>
        <dbReference type="EMBL" id="BFH73545.1"/>
    </source>
</evidence>
<accession>A0AAT9GRY6</accession>
<reference evidence="1" key="1">
    <citation type="submission" date="2024-03" db="EMBL/GenBank/DDBJ databases">
        <title>Complete genome sequence of Sulfurisphaera javensis strain KD-1.</title>
        <authorList>
            <person name="Sakai H."/>
            <person name="Nur N."/>
            <person name="Suwanto A."/>
            <person name="Kurosawa N."/>
        </authorList>
    </citation>
    <scope>NUCLEOTIDE SEQUENCE</scope>
    <source>
        <strain evidence="1">KD-1</strain>
    </source>
</reference>
<dbReference type="KEGG" id="sjv:SJAV_14890"/>
<gene>
    <name evidence="1" type="ORF">SJAV_14890</name>
</gene>
<proteinExistence type="predicted"/>
<dbReference type="AlphaFoldDB" id="A0AAT9GRY6"/>
<organism evidence="1">
    <name type="scientific">Sulfurisphaera javensis</name>
    <dbReference type="NCBI Taxonomy" id="2049879"/>
    <lineage>
        <taxon>Archaea</taxon>
        <taxon>Thermoproteota</taxon>
        <taxon>Thermoprotei</taxon>
        <taxon>Sulfolobales</taxon>
        <taxon>Sulfolobaceae</taxon>
        <taxon>Sulfurisphaera</taxon>
    </lineage>
</organism>
<sequence length="160" mass="18557">MSCDRISEALIYLWIGESKEAENISKECLQSLRDSISKIREKIKEIKANVEEEYILPFYLREKGIETEDLIKLALYELSRRINMFPGNSSSKNFDGVKYNVFYSGQKTIIRGYCKDCKGYKFEDIDRGFLIKLDGLIYGEILGSIKEDSEIKKLISELIK</sequence>
<dbReference type="GeneID" id="92354446"/>
<dbReference type="EMBL" id="AP031322">
    <property type="protein sequence ID" value="BFH73545.1"/>
    <property type="molecule type" value="Genomic_DNA"/>
</dbReference>
<protein>
    <submittedName>
        <fullName evidence="1">Uncharacterized protein</fullName>
    </submittedName>
</protein>